<dbReference type="EMBL" id="JAAIUW010000013">
    <property type="protein sequence ID" value="KAF7801451.1"/>
    <property type="molecule type" value="Genomic_DNA"/>
</dbReference>
<reference evidence="1" key="1">
    <citation type="submission" date="2020-09" db="EMBL/GenBank/DDBJ databases">
        <title>Genome-Enabled Discovery of Anthraquinone Biosynthesis in Senna tora.</title>
        <authorList>
            <person name="Kang S.-H."/>
            <person name="Pandey R.P."/>
            <person name="Lee C.-M."/>
            <person name="Sim J.-S."/>
            <person name="Jeong J.-T."/>
            <person name="Choi B.-S."/>
            <person name="Jung M."/>
            <person name="Ginzburg D."/>
            <person name="Zhao K."/>
            <person name="Won S.Y."/>
            <person name="Oh T.-J."/>
            <person name="Yu Y."/>
            <person name="Kim N.-H."/>
            <person name="Lee O.R."/>
            <person name="Lee T.-H."/>
            <person name="Bashyal P."/>
            <person name="Kim T.-S."/>
            <person name="Lee W.-H."/>
            <person name="Kawkins C."/>
            <person name="Kim C.-K."/>
            <person name="Kim J.S."/>
            <person name="Ahn B.O."/>
            <person name="Rhee S.Y."/>
            <person name="Sohng J.K."/>
        </authorList>
    </citation>
    <scope>NUCLEOTIDE SEQUENCE</scope>
    <source>
        <tissue evidence="1">Leaf</tissue>
    </source>
</reference>
<proteinExistence type="predicted"/>
<keyword evidence="2" id="KW-1185">Reference proteome</keyword>
<evidence type="ECO:0000313" key="1">
    <source>
        <dbReference type="EMBL" id="KAF7801451.1"/>
    </source>
</evidence>
<name>A0A834SDL9_9FABA</name>
<dbReference type="AlphaFoldDB" id="A0A834SDL9"/>
<comment type="caution">
    <text evidence="1">The sequence shown here is derived from an EMBL/GenBank/DDBJ whole genome shotgun (WGS) entry which is preliminary data.</text>
</comment>
<organism evidence="1 2">
    <name type="scientific">Senna tora</name>
    <dbReference type="NCBI Taxonomy" id="362788"/>
    <lineage>
        <taxon>Eukaryota</taxon>
        <taxon>Viridiplantae</taxon>
        <taxon>Streptophyta</taxon>
        <taxon>Embryophyta</taxon>
        <taxon>Tracheophyta</taxon>
        <taxon>Spermatophyta</taxon>
        <taxon>Magnoliopsida</taxon>
        <taxon>eudicotyledons</taxon>
        <taxon>Gunneridae</taxon>
        <taxon>Pentapetalae</taxon>
        <taxon>rosids</taxon>
        <taxon>fabids</taxon>
        <taxon>Fabales</taxon>
        <taxon>Fabaceae</taxon>
        <taxon>Caesalpinioideae</taxon>
        <taxon>Cassia clade</taxon>
        <taxon>Senna</taxon>
    </lineage>
</organism>
<protein>
    <submittedName>
        <fullName evidence="1">Uncharacterized protein</fullName>
    </submittedName>
</protein>
<gene>
    <name evidence="1" type="ORF">G2W53_040562</name>
</gene>
<accession>A0A834SDL9</accession>
<sequence>MNKKTIFSQGIIMKAEKFFQGISPVPMFFRSFFVPSPLGSLPLRFHCLRLSALVSVSHSLRLLWSPVVISLRLSLVFVSHSLRSLSSLPPTSLTLRLSTNSPTKAAGQSEAVQHSPPLFFPFDL</sequence>
<evidence type="ECO:0000313" key="2">
    <source>
        <dbReference type="Proteomes" id="UP000634136"/>
    </source>
</evidence>
<dbReference type="Proteomes" id="UP000634136">
    <property type="component" value="Unassembled WGS sequence"/>
</dbReference>